<sequence>MVLSRFLRTVLAALCGAVLLVPAVPGPALAASAERVAARRQVAAYLAAHPGGVAINDNEISYGGGALVITLRAPERNYAVADCPWGWYCFYDRTDFGYPRGKLSSCGRQNLATWQWQFRVESAHYNMSSGSVTFSYYDTPLFSVGAGNRIRADASPYRNWANYVNRWC</sequence>
<feature type="signal peptide" evidence="1">
    <location>
        <begin position="1"/>
        <end position="30"/>
    </location>
</feature>
<feature type="chain" id="PRO_5008719535" description="Peptidase inhibitor family I36" evidence="1">
    <location>
        <begin position="31"/>
        <end position="168"/>
    </location>
</feature>
<name>A0A1C5JBH5_9ACTN</name>
<dbReference type="Proteomes" id="UP000198215">
    <property type="component" value="Chromosome I"/>
</dbReference>
<evidence type="ECO:0000313" key="2">
    <source>
        <dbReference type="EMBL" id="SCG67910.1"/>
    </source>
</evidence>
<evidence type="ECO:0000313" key="3">
    <source>
        <dbReference type="Proteomes" id="UP000198215"/>
    </source>
</evidence>
<accession>A0A1C5JBH5</accession>
<dbReference type="RefSeq" id="WP_088977632.1">
    <property type="nucleotide sequence ID" value="NZ_LT607753.1"/>
</dbReference>
<dbReference type="AlphaFoldDB" id="A0A1C5JBH5"/>
<proteinExistence type="predicted"/>
<keyword evidence="3" id="KW-1185">Reference proteome</keyword>
<organism evidence="2 3">
    <name type="scientific">Micromonospora coxensis</name>
    <dbReference type="NCBI Taxonomy" id="356852"/>
    <lineage>
        <taxon>Bacteria</taxon>
        <taxon>Bacillati</taxon>
        <taxon>Actinomycetota</taxon>
        <taxon>Actinomycetes</taxon>
        <taxon>Micromonosporales</taxon>
        <taxon>Micromonosporaceae</taxon>
        <taxon>Micromonospora</taxon>
    </lineage>
</organism>
<evidence type="ECO:0008006" key="4">
    <source>
        <dbReference type="Google" id="ProtNLM"/>
    </source>
</evidence>
<dbReference type="EMBL" id="LT607753">
    <property type="protein sequence ID" value="SCG67910.1"/>
    <property type="molecule type" value="Genomic_DNA"/>
</dbReference>
<evidence type="ECO:0000256" key="1">
    <source>
        <dbReference type="SAM" id="SignalP"/>
    </source>
</evidence>
<reference evidence="3" key="1">
    <citation type="submission" date="2016-06" db="EMBL/GenBank/DDBJ databases">
        <authorList>
            <person name="Varghese N."/>
            <person name="Submissions Spin"/>
        </authorList>
    </citation>
    <scope>NUCLEOTIDE SEQUENCE [LARGE SCALE GENOMIC DNA]</scope>
    <source>
        <strain evidence="3">DSM 45161</strain>
    </source>
</reference>
<gene>
    <name evidence="2" type="ORF">GA0070614_4316</name>
</gene>
<protein>
    <recommendedName>
        <fullName evidence="4">Peptidase inhibitor family I36</fullName>
    </recommendedName>
</protein>
<keyword evidence="1" id="KW-0732">Signal</keyword>
<dbReference type="OrthoDB" id="3389749at2"/>